<dbReference type="GO" id="GO:0016740">
    <property type="term" value="F:transferase activity"/>
    <property type="evidence" value="ECO:0007669"/>
    <property type="project" value="UniProtKB-KW"/>
</dbReference>
<name>A0ABW1WJN7_9BACL</name>
<dbReference type="EC" id="2.7.1.180" evidence="2 11"/>
<evidence type="ECO:0000256" key="10">
    <source>
        <dbReference type="ARBA" id="ARBA00048540"/>
    </source>
</evidence>
<keyword evidence="4 11" id="KW-0285">Flavoprotein</keyword>
<comment type="cofactor">
    <cofactor evidence="1">
        <name>Mg(2+)</name>
        <dbReference type="ChEBI" id="CHEBI:18420"/>
    </cofactor>
</comment>
<gene>
    <name evidence="12" type="ORF">ACFP7A_13485</name>
</gene>
<evidence type="ECO:0000256" key="6">
    <source>
        <dbReference type="ARBA" id="ARBA00022723"/>
    </source>
</evidence>
<evidence type="ECO:0000313" key="13">
    <source>
        <dbReference type="Proteomes" id="UP001596267"/>
    </source>
</evidence>
<protein>
    <recommendedName>
        <fullName evidence="3 11">FAD:protein FMN transferase</fullName>
        <ecNumber evidence="2 11">2.7.1.180</ecNumber>
    </recommendedName>
    <alternativeName>
        <fullName evidence="9 11">Flavin transferase</fullName>
    </alternativeName>
</protein>
<evidence type="ECO:0000256" key="11">
    <source>
        <dbReference type="PIRNR" id="PIRNR006268"/>
    </source>
</evidence>
<evidence type="ECO:0000256" key="2">
    <source>
        <dbReference type="ARBA" id="ARBA00011955"/>
    </source>
</evidence>
<evidence type="ECO:0000256" key="5">
    <source>
        <dbReference type="ARBA" id="ARBA00022679"/>
    </source>
</evidence>
<comment type="caution">
    <text evidence="12">The sequence shown here is derived from an EMBL/GenBank/DDBJ whole genome shotgun (WGS) entry which is preliminary data.</text>
</comment>
<dbReference type="PANTHER" id="PTHR30040">
    <property type="entry name" value="THIAMINE BIOSYNTHESIS LIPOPROTEIN APBE"/>
    <property type="match status" value="1"/>
</dbReference>
<accession>A0ABW1WJN7</accession>
<dbReference type="Gene3D" id="3.10.520.10">
    <property type="entry name" value="ApbE-like domains"/>
    <property type="match status" value="1"/>
</dbReference>
<keyword evidence="13" id="KW-1185">Reference proteome</keyword>
<evidence type="ECO:0000313" key="12">
    <source>
        <dbReference type="EMBL" id="MFC6387602.1"/>
    </source>
</evidence>
<evidence type="ECO:0000256" key="8">
    <source>
        <dbReference type="ARBA" id="ARBA00022842"/>
    </source>
</evidence>
<evidence type="ECO:0000256" key="3">
    <source>
        <dbReference type="ARBA" id="ARBA00016337"/>
    </source>
</evidence>
<comment type="catalytic activity">
    <reaction evidence="10 11">
        <text>L-threonyl-[protein] + FAD = FMN-L-threonyl-[protein] + AMP + H(+)</text>
        <dbReference type="Rhea" id="RHEA:36847"/>
        <dbReference type="Rhea" id="RHEA-COMP:11060"/>
        <dbReference type="Rhea" id="RHEA-COMP:11061"/>
        <dbReference type="ChEBI" id="CHEBI:15378"/>
        <dbReference type="ChEBI" id="CHEBI:30013"/>
        <dbReference type="ChEBI" id="CHEBI:57692"/>
        <dbReference type="ChEBI" id="CHEBI:74257"/>
        <dbReference type="ChEBI" id="CHEBI:456215"/>
        <dbReference type="EC" id="2.7.1.180"/>
    </reaction>
</comment>
<dbReference type="Pfam" id="PF02424">
    <property type="entry name" value="ApbE"/>
    <property type="match status" value="1"/>
</dbReference>
<organism evidence="12 13">
    <name type="scientific">Sporolactobacillus kofuensis</name>
    <dbReference type="NCBI Taxonomy" id="269672"/>
    <lineage>
        <taxon>Bacteria</taxon>
        <taxon>Bacillati</taxon>
        <taxon>Bacillota</taxon>
        <taxon>Bacilli</taxon>
        <taxon>Bacillales</taxon>
        <taxon>Sporolactobacillaceae</taxon>
        <taxon>Sporolactobacillus</taxon>
    </lineage>
</organism>
<dbReference type="InterPro" id="IPR003374">
    <property type="entry name" value="ApbE-like_sf"/>
</dbReference>
<evidence type="ECO:0000256" key="9">
    <source>
        <dbReference type="ARBA" id="ARBA00031306"/>
    </source>
</evidence>
<sequence>MDTTVSIKVVSDQDEQLIDEIIKEAVHNFYQIERACNRFDPNSELMHLCHRAGEEVSVSPILFQAINFAVETAIETGGAFDPTIGRVMEQRGFNRNYLSGEKLCSTFADDSDVTYKDITLFDRQRIILLKKPMVIDLNAVVKGMAVDLAVKSMRNAGLDHFIVNAGGDIYASGRNEQNEPWKIGIRNPADRNASVGYVRISDGAICTSGDYERPSMLSPGESHLLNPGMNASPRELSSCTVIAPFTMLADAFSTAASVMGRDQGMKKMEEMNLDCIMITHLSECSFTKNFKERLSWND</sequence>
<reference evidence="13" key="1">
    <citation type="journal article" date="2019" name="Int. J. Syst. Evol. Microbiol.">
        <title>The Global Catalogue of Microorganisms (GCM) 10K type strain sequencing project: providing services to taxonomists for standard genome sequencing and annotation.</title>
        <authorList>
            <consortium name="The Broad Institute Genomics Platform"/>
            <consortium name="The Broad Institute Genome Sequencing Center for Infectious Disease"/>
            <person name="Wu L."/>
            <person name="Ma J."/>
        </authorList>
    </citation>
    <scope>NUCLEOTIDE SEQUENCE [LARGE SCALE GENOMIC DNA]</scope>
    <source>
        <strain evidence="13">CCUG 42001</strain>
    </source>
</reference>
<comment type="similarity">
    <text evidence="11">Belongs to the ApbE family.</text>
</comment>
<dbReference type="Proteomes" id="UP001596267">
    <property type="component" value="Unassembled WGS sequence"/>
</dbReference>
<dbReference type="EMBL" id="JBHSTQ010000019">
    <property type="protein sequence ID" value="MFC6387602.1"/>
    <property type="molecule type" value="Genomic_DNA"/>
</dbReference>
<dbReference type="RefSeq" id="WP_253076832.1">
    <property type="nucleotide sequence ID" value="NZ_JAMXWN010000012.1"/>
</dbReference>
<keyword evidence="5 11" id="KW-0808">Transferase</keyword>
<dbReference type="InterPro" id="IPR024932">
    <property type="entry name" value="ApbE"/>
</dbReference>
<dbReference type="PIRSF" id="PIRSF006268">
    <property type="entry name" value="ApbE"/>
    <property type="match status" value="1"/>
</dbReference>
<dbReference type="SUPFAM" id="SSF143631">
    <property type="entry name" value="ApbE-like"/>
    <property type="match status" value="1"/>
</dbReference>
<evidence type="ECO:0000256" key="7">
    <source>
        <dbReference type="ARBA" id="ARBA00022827"/>
    </source>
</evidence>
<keyword evidence="7 11" id="KW-0274">FAD</keyword>
<proteinExistence type="inferred from homology"/>
<evidence type="ECO:0000256" key="1">
    <source>
        <dbReference type="ARBA" id="ARBA00001946"/>
    </source>
</evidence>
<keyword evidence="8 11" id="KW-0460">Magnesium</keyword>
<keyword evidence="6 11" id="KW-0479">Metal-binding</keyword>
<dbReference type="PANTHER" id="PTHR30040:SF2">
    <property type="entry name" value="FAD:PROTEIN FMN TRANSFERASE"/>
    <property type="match status" value="1"/>
</dbReference>
<evidence type="ECO:0000256" key="4">
    <source>
        <dbReference type="ARBA" id="ARBA00022630"/>
    </source>
</evidence>